<feature type="chain" id="PRO_5040204693" evidence="1">
    <location>
        <begin position="25"/>
        <end position="162"/>
    </location>
</feature>
<feature type="signal peptide" evidence="1">
    <location>
        <begin position="1"/>
        <end position="24"/>
    </location>
</feature>
<sequence>MTLKAFVKLTVFNFALLGISQIDGRTVKLAHRAWKGVVGYIAVERKAVQDKLDYYNAHLSPFGGPLLFLPRTPVFPDILNETQHVLYVDSGNITVIKCEPGVPKCCPSVTKPISATSIPLLTDDPDGTPKYSLGLNIFYSKYSIDVRNDNPLFLTPQLTALR</sequence>
<keyword evidence="1" id="KW-0732">Signal</keyword>
<proteinExistence type="predicted"/>
<gene>
    <name evidence="2" type="ORF">HOLleu_36897</name>
</gene>
<comment type="caution">
    <text evidence="2">The sequence shown here is derived from an EMBL/GenBank/DDBJ whole genome shotgun (WGS) entry which is preliminary data.</text>
</comment>
<evidence type="ECO:0000313" key="3">
    <source>
        <dbReference type="Proteomes" id="UP001152320"/>
    </source>
</evidence>
<dbReference type="EMBL" id="JAIZAY010000019">
    <property type="protein sequence ID" value="KAJ8024227.1"/>
    <property type="molecule type" value="Genomic_DNA"/>
</dbReference>
<name>A0A9Q1BGY1_HOLLE</name>
<evidence type="ECO:0000313" key="2">
    <source>
        <dbReference type="EMBL" id="KAJ8024227.1"/>
    </source>
</evidence>
<reference evidence="2" key="1">
    <citation type="submission" date="2021-10" db="EMBL/GenBank/DDBJ databases">
        <title>Tropical sea cucumber genome reveals ecological adaptation and Cuvierian tubules defense mechanism.</title>
        <authorList>
            <person name="Chen T."/>
        </authorList>
    </citation>
    <scope>NUCLEOTIDE SEQUENCE</scope>
    <source>
        <strain evidence="2">Nanhai2018</strain>
        <tissue evidence="2">Muscle</tissue>
    </source>
</reference>
<evidence type="ECO:0000256" key="1">
    <source>
        <dbReference type="SAM" id="SignalP"/>
    </source>
</evidence>
<accession>A0A9Q1BGY1</accession>
<dbReference type="AlphaFoldDB" id="A0A9Q1BGY1"/>
<organism evidence="2 3">
    <name type="scientific">Holothuria leucospilota</name>
    <name type="common">Black long sea cucumber</name>
    <name type="synonym">Mertensiothuria leucospilota</name>
    <dbReference type="NCBI Taxonomy" id="206669"/>
    <lineage>
        <taxon>Eukaryota</taxon>
        <taxon>Metazoa</taxon>
        <taxon>Echinodermata</taxon>
        <taxon>Eleutherozoa</taxon>
        <taxon>Echinozoa</taxon>
        <taxon>Holothuroidea</taxon>
        <taxon>Aspidochirotacea</taxon>
        <taxon>Aspidochirotida</taxon>
        <taxon>Holothuriidae</taxon>
        <taxon>Holothuria</taxon>
    </lineage>
</organism>
<protein>
    <submittedName>
        <fullName evidence="2">Uncharacterized protein</fullName>
    </submittedName>
</protein>
<dbReference type="Proteomes" id="UP001152320">
    <property type="component" value="Chromosome 19"/>
</dbReference>
<keyword evidence="3" id="KW-1185">Reference proteome</keyword>